<dbReference type="EMBL" id="RBRY01000176">
    <property type="protein sequence ID" value="RMR50586.1"/>
    <property type="molecule type" value="Genomic_DNA"/>
</dbReference>
<keyword evidence="1" id="KW-0812">Transmembrane</keyword>
<protein>
    <submittedName>
        <fullName evidence="2">Uncharacterized protein</fullName>
    </submittedName>
</protein>
<sequence>MQPRDEKAEELYLAKEKTKQRLRLLKTCFGVIKILVPLLSIIDKHWMKIIAFFHE</sequence>
<dbReference type="RefSeq" id="WP_183143808.1">
    <property type="nucleotide sequence ID" value="NZ_RBRY01000176.1"/>
</dbReference>
<evidence type="ECO:0000256" key="1">
    <source>
        <dbReference type="SAM" id="Phobius"/>
    </source>
</evidence>
<comment type="caution">
    <text evidence="2">The sequence shown here is derived from an EMBL/GenBank/DDBJ whole genome shotgun (WGS) entry which is preliminary data.</text>
</comment>
<feature type="transmembrane region" description="Helical" evidence="1">
    <location>
        <begin position="24"/>
        <end position="42"/>
    </location>
</feature>
<dbReference type="AlphaFoldDB" id="A0A3M4VFH5"/>
<keyword evidence="1" id="KW-1133">Transmembrane helix</keyword>
<dbReference type="Proteomes" id="UP000278332">
    <property type="component" value="Unassembled WGS sequence"/>
</dbReference>
<accession>A0A3M4VFH5</accession>
<name>A0A3M4VFH5_PSECI</name>
<evidence type="ECO:0000313" key="2">
    <source>
        <dbReference type="EMBL" id="RMR50586.1"/>
    </source>
</evidence>
<reference evidence="2 3" key="1">
    <citation type="submission" date="2018-08" db="EMBL/GenBank/DDBJ databases">
        <title>Recombination of ecologically and evolutionarily significant loci maintains genetic cohesion in the Pseudomonas syringae species complex.</title>
        <authorList>
            <person name="Dillon M."/>
            <person name="Thakur S."/>
            <person name="Almeida R.N.D."/>
            <person name="Weir B.S."/>
            <person name="Guttman D.S."/>
        </authorList>
    </citation>
    <scope>NUCLEOTIDE SEQUENCE [LARGE SCALE GENOMIC DNA]</scope>
    <source>
        <strain evidence="2 3">ICMP 6917</strain>
    </source>
</reference>
<keyword evidence="1" id="KW-0472">Membrane</keyword>
<proteinExistence type="predicted"/>
<gene>
    <name evidence="2" type="ORF">ALP84_00927</name>
</gene>
<evidence type="ECO:0000313" key="3">
    <source>
        <dbReference type="Proteomes" id="UP000278332"/>
    </source>
</evidence>
<organism evidence="2 3">
    <name type="scientific">Pseudomonas cichorii</name>
    <dbReference type="NCBI Taxonomy" id="36746"/>
    <lineage>
        <taxon>Bacteria</taxon>
        <taxon>Pseudomonadati</taxon>
        <taxon>Pseudomonadota</taxon>
        <taxon>Gammaproteobacteria</taxon>
        <taxon>Pseudomonadales</taxon>
        <taxon>Pseudomonadaceae</taxon>
        <taxon>Pseudomonas</taxon>
    </lineage>
</organism>